<dbReference type="SUPFAM" id="SSF55785">
    <property type="entry name" value="PYP-like sensor domain (PAS domain)"/>
    <property type="match status" value="1"/>
</dbReference>
<evidence type="ECO:0000313" key="18">
    <source>
        <dbReference type="Proteomes" id="UP000004728"/>
    </source>
</evidence>
<reference evidence="17 18" key="1">
    <citation type="journal article" date="2012" name="J. Bacteriol.">
        <title>Draft Genome Sequence of Novosphingobium nitrogenifigens Y88T.</title>
        <authorList>
            <person name="Strabala T.J."/>
            <person name="Macdonald L."/>
            <person name="Liu V."/>
            <person name="Smit A.M."/>
        </authorList>
    </citation>
    <scope>NUCLEOTIDE SEQUENCE [LARGE SCALE GENOMIC DNA]</scope>
    <source>
        <strain evidence="17 18">DSM 19370</strain>
    </source>
</reference>
<dbReference type="InterPro" id="IPR001734">
    <property type="entry name" value="Na/solute_symporter"/>
</dbReference>
<accession>F1ZCP5</accession>
<dbReference type="InterPro" id="IPR038377">
    <property type="entry name" value="Na/Glc_symporter_sf"/>
</dbReference>
<dbReference type="PANTHER" id="PTHR43047:SF9">
    <property type="entry name" value="HISTIDINE KINASE"/>
    <property type="match status" value="1"/>
</dbReference>
<feature type="coiled-coil region" evidence="12">
    <location>
        <begin position="721"/>
        <end position="755"/>
    </location>
</feature>
<dbReference type="OrthoDB" id="9764438at2"/>
<dbReference type="InterPro" id="IPR011006">
    <property type="entry name" value="CheY-like_superfamily"/>
</dbReference>
<feature type="domain" description="PAS" evidence="16">
    <location>
        <begin position="608"/>
        <end position="647"/>
    </location>
</feature>
<evidence type="ECO:0000256" key="7">
    <source>
        <dbReference type="ARBA" id="ARBA00022692"/>
    </source>
</evidence>
<dbReference type="Pfam" id="PF00072">
    <property type="entry name" value="Response_reg"/>
    <property type="match status" value="1"/>
</dbReference>
<dbReference type="GO" id="GO:0005886">
    <property type="term" value="C:plasma membrane"/>
    <property type="evidence" value="ECO:0007669"/>
    <property type="project" value="TreeGrafter"/>
</dbReference>
<feature type="transmembrane region" description="Helical" evidence="13">
    <location>
        <begin position="237"/>
        <end position="257"/>
    </location>
</feature>
<dbReference type="InterPro" id="IPR001789">
    <property type="entry name" value="Sig_transdc_resp-reg_receiver"/>
</dbReference>
<dbReference type="Gene3D" id="3.30.450.20">
    <property type="entry name" value="PAS domain"/>
    <property type="match status" value="1"/>
</dbReference>
<feature type="transmembrane region" description="Helical" evidence="13">
    <location>
        <begin position="321"/>
        <end position="342"/>
    </location>
</feature>
<feature type="domain" description="Histidine kinase" evidence="14">
    <location>
        <begin position="769"/>
        <end position="978"/>
    </location>
</feature>
<dbReference type="CDD" id="cd00130">
    <property type="entry name" value="PAS"/>
    <property type="match status" value="1"/>
</dbReference>
<dbReference type="STRING" id="983920.Y88_2941"/>
<dbReference type="Gene3D" id="3.40.50.2300">
    <property type="match status" value="1"/>
</dbReference>
<dbReference type="CDD" id="cd00156">
    <property type="entry name" value="REC"/>
    <property type="match status" value="1"/>
</dbReference>
<evidence type="ECO:0000256" key="9">
    <source>
        <dbReference type="ARBA" id="ARBA00022989"/>
    </source>
</evidence>
<dbReference type="InterPro" id="IPR036097">
    <property type="entry name" value="HisK_dim/P_sf"/>
</dbReference>
<dbReference type="SUPFAM" id="SSF47384">
    <property type="entry name" value="Homodimeric domain of signal transducing histidine kinase"/>
    <property type="match status" value="1"/>
</dbReference>
<feature type="transmembrane region" description="Helical" evidence="13">
    <location>
        <begin position="155"/>
        <end position="176"/>
    </location>
</feature>
<comment type="catalytic activity">
    <reaction evidence="1">
        <text>ATP + protein L-histidine = ADP + protein N-phospho-L-histidine.</text>
        <dbReference type="EC" id="2.7.13.3"/>
    </reaction>
</comment>
<dbReference type="InterPro" id="IPR003594">
    <property type="entry name" value="HATPase_dom"/>
</dbReference>
<evidence type="ECO:0000256" key="13">
    <source>
        <dbReference type="SAM" id="Phobius"/>
    </source>
</evidence>
<evidence type="ECO:0000259" key="15">
    <source>
        <dbReference type="PROSITE" id="PS50110"/>
    </source>
</evidence>
<dbReference type="SMART" id="SM00448">
    <property type="entry name" value="REC"/>
    <property type="match status" value="1"/>
</dbReference>
<dbReference type="PROSITE" id="PS50283">
    <property type="entry name" value="NA_SOLUT_SYMP_3"/>
    <property type="match status" value="1"/>
</dbReference>
<feature type="transmembrane region" description="Helical" evidence="13">
    <location>
        <begin position="6"/>
        <end position="24"/>
    </location>
</feature>
<dbReference type="SMART" id="SM00387">
    <property type="entry name" value="HATPase_c"/>
    <property type="match status" value="1"/>
</dbReference>
<dbReference type="HOGENOM" id="CLU_000445_22_0_5"/>
<dbReference type="Pfam" id="PF00512">
    <property type="entry name" value="HisKA"/>
    <property type="match status" value="1"/>
</dbReference>
<keyword evidence="6" id="KW-0808">Transferase</keyword>
<dbReference type="Pfam" id="PF02518">
    <property type="entry name" value="HATPase_c"/>
    <property type="match status" value="1"/>
</dbReference>
<feature type="transmembrane region" description="Helical" evidence="13">
    <location>
        <begin position="73"/>
        <end position="91"/>
    </location>
</feature>
<evidence type="ECO:0000256" key="12">
    <source>
        <dbReference type="SAM" id="Coils"/>
    </source>
</evidence>
<dbReference type="Pfam" id="PF12860">
    <property type="entry name" value="PAS_7"/>
    <property type="match status" value="1"/>
</dbReference>
<keyword evidence="12" id="KW-0175">Coiled coil</keyword>
<dbReference type="InterPro" id="IPR035965">
    <property type="entry name" value="PAS-like_dom_sf"/>
</dbReference>
<dbReference type="Gene3D" id="3.30.565.10">
    <property type="entry name" value="Histidine kinase-like ATPase, C-terminal domain"/>
    <property type="match status" value="1"/>
</dbReference>
<dbReference type="EC" id="2.7.13.3" evidence="4"/>
<dbReference type="eggNOG" id="COG4251">
    <property type="taxonomic scope" value="Bacteria"/>
</dbReference>
<dbReference type="PANTHER" id="PTHR43047">
    <property type="entry name" value="TWO-COMPONENT HISTIDINE PROTEIN KINASE"/>
    <property type="match status" value="1"/>
</dbReference>
<keyword evidence="18" id="KW-1185">Reference proteome</keyword>
<feature type="domain" description="Response regulatory" evidence="15">
    <location>
        <begin position="1000"/>
        <end position="1112"/>
    </location>
</feature>
<dbReference type="InterPro" id="IPR000014">
    <property type="entry name" value="PAS"/>
</dbReference>
<evidence type="ECO:0000256" key="3">
    <source>
        <dbReference type="ARBA" id="ARBA00006434"/>
    </source>
</evidence>
<comment type="subcellular location">
    <subcellularLocation>
        <location evidence="2">Membrane</location>
        <topology evidence="2">Multi-pass membrane protein</topology>
    </subcellularLocation>
</comment>
<evidence type="ECO:0000256" key="2">
    <source>
        <dbReference type="ARBA" id="ARBA00004141"/>
    </source>
</evidence>
<dbReference type="GO" id="GO:0009927">
    <property type="term" value="F:histidine phosphotransfer kinase activity"/>
    <property type="evidence" value="ECO:0007669"/>
    <property type="project" value="TreeGrafter"/>
</dbReference>
<dbReference type="SMART" id="SM00388">
    <property type="entry name" value="HisKA"/>
    <property type="match status" value="1"/>
</dbReference>
<feature type="modified residue" description="4-aspartylphosphate" evidence="11">
    <location>
        <position position="1047"/>
    </location>
</feature>
<dbReference type="SUPFAM" id="SSF55874">
    <property type="entry name" value="ATPase domain of HSP90 chaperone/DNA topoisomerase II/histidine kinase"/>
    <property type="match status" value="1"/>
</dbReference>
<dbReference type="AlphaFoldDB" id="F1ZCP5"/>
<dbReference type="PROSITE" id="PS50112">
    <property type="entry name" value="PAS"/>
    <property type="match status" value="1"/>
</dbReference>
<evidence type="ECO:0000256" key="5">
    <source>
        <dbReference type="ARBA" id="ARBA00022553"/>
    </source>
</evidence>
<dbReference type="PRINTS" id="PR00344">
    <property type="entry name" value="BCTRLSENSOR"/>
</dbReference>
<comment type="caution">
    <text evidence="17">The sequence shown here is derived from an EMBL/GenBank/DDBJ whole genome shotgun (WGS) entry which is preliminary data.</text>
</comment>
<dbReference type="Gene3D" id="1.10.287.130">
    <property type="match status" value="1"/>
</dbReference>
<feature type="transmembrane region" description="Helical" evidence="13">
    <location>
        <begin position="278"/>
        <end position="301"/>
    </location>
</feature>
<dbReference type="eggNOG" id="COG0591">
    <property type="taxonomic scope" value="Bacteria"/>
</dbReference>
<dbReference type="SUPFAM" id="SSF52172">
    <property type="entry name" value="CheY-like"/>
    <property type="match status" value="1"/>
</dbReference>
<evidence type="ECO:0000256" key="8">
    <source>
        <dbReference type="ARBA" id="ARBA00022777"/>
    </source>
</evidence>
<keyword evidence="8 17" id="KW-0418">Kinase</keyword>
<dbReference type="InterPro" id="IPR005467">
    <property type="entry name" value="His_kinase_dom"/>
</dbReference>
<evidence type="ECO:0000259" key="14">
    <source>
        <dbReference type="PROSITE" id="PS50109"/>
    </source>
</evidence>
<feature type="transmembrane region" description="Helical" evidence="13">
    <location>
        <begin position="383"/>
        <end position="401"/>
    </location>
</feature>
<evidence type="ECO:0000256" key="6">
    <source>
        <dbReference type="ARBA" id="ARBA00022679"/>
    </source>
</evidence>
<dbReference type="EMBL" id="AEWJ01000056">
    <property type="protein sequence ID" value="EGD57618.1"/>
    <property type="molecule type" value="Genomic_DNA"/>
</dbReference>
<feature type="transmembrane region" description="Helical" evidence="13">
    <location>
        <begin position="197"/>
        <end position="217"/>
    </location>
</feature>
<dbReference type="GO" id="GO:0022857">
    <property type="term" value="F:transmembrane transporter activity"/>
    <property type="evidence" value="ECO:0007669"/>
    <property type="project" value="InterPro"/>
</dbReference>
<dbReference type="PROSITE" id="PS50110">
    <property type="entry name" value="RESPONSE_REGULATORY"/>
    <property type="match status" value="1"/>
</dbReference>
<evidence type="ECO:0000256" key="11">
    <source>
        <dbReference type="PROSITE-ProRule" id="PRU00169"/>
    </source>
</evidence>
<sequence length="1119" mass="119926">MSLGLAALFSLCLIGLLFIVAAAVEADSAREIPRIAFRGRWRHRVYTLGLGVYCSSWTFYGSVGSAVREGWNYLPIYLAPCLLLLLAPGFLQKLGDAVDEEKAATISDFIAARFGHDPGMARLVTLTALSAIVPYVALQLRSIGIAIALLSSRDVAGPVMIAAAMVLGLFAILFGARRYEVAGRTEGLMFSIALESTIKLVALIVVAGVSLKVVAAAPAIRVEQSMQLLQEHFRPAALSIDFGVILLTSALAIVVLPRQFFMGLAEARDPHDLHAARFGLAAYIAAMAAMILPIALAGLVALPRDAAPDLFVLRIPFAGHMRWPVIAALLGGISSAAAMVIVDTTALAIMVSNDLIFPAVLRSGAAEVGNGHVGRQMMGVRRLAIIAVIGASLSWALLLPARSSLASIGLIAFAGMAQFSPHFLLAVYGKGRDPIAGRLSLAAGFSLWLWTLALPPILPPSWLEAFKETPFDPLHLFGVGHASPFVHGVIWSLTVNCVVLIATTAGREGQGDRPLLVRGARHVRNQGELAQLTARFIGAERTEEAFPPALHHAKVDRTAARRAQDLIAGVVGPSSARALVASALAGGHMGIDDVTRLLDEGGQSLRFSRQLLAASFENLPSGISVVDAELNLVAWNSLYIELFGYPPGLVRVGVPIADLIRFNIERGGFPGPMDQQVERRLSRLRARQPYVSERIRHGGRVMKSVGGPMPGGGYLTSFTDVTREVEMRGELEHMLEELENRVTARTRELSEANHRLAESTRDKTRFLAAASHDLLQPLHAARLFLAALDRQAGEALRPLVGRVERAISAAEALLRALLDISRLDAGGIQPHPEVIALAPFLRDVAEGVRPLAEQKGLRLVTGPLYGAVCTDAGLLRSVVQNLLTNAVRYTESGGVVIGVRQRGDFLRIDVIDTGVGIPAEQQKAIFSEFTRLGTVDAEGLGLGLAMVERIARLLDLRIELASRPGRGSRFGVMIAPVSAVVPLHDALPDMTGEQATRSLRVLVVDNDPLIIEASEALLASLGHEMLAAREIAEALPLARQADVALIDYDLDHGENGLDLIDNLRAELPNLPLAVISATQNTTLRAQLRQRGVPFYAKPVEPADLAAFLARASHREVEAQ</sequence>
<feature type="transmembrane region" description="Helical" evidence="13">
    <location>
        <begin position="439"/>
        <end position="458"/>
    </location>
</feature>
<keyword evidence="9 13" id="KW-1133">Transmembrane helix</keyword>
<evidence type="ECO:0000313" key="17">
    <source>
        <dbReference type="EMBL" id="EGD57618.1"/>
    </source>
</evidence>
<feature type="transmembrane region" description="Helical" evidence="13">
    <location>
        <begin position="407"/>
        <end position="427"/>
    </location>
</feature>
<evidence type="ECO:0000256" key="10">
    <source>
        <dbReference type="ARBA" id="ARBA00023136"/>
    </source>
</evidence>
<dbReference type="InterPro" id="IPR003661">
    <property type="entry name" value="HisK_dim/P_dom"/>
</dbReference>
<dbReference type="GO" id="GO:0000155">
    <property type="term" value="F:phosphorelay sensor kinase activity"/>
    <property type="evidence" value="ECO:0007669"/>
    <property type="project" value="InterPro"/>
</dbReference>
<feature type="transmembrane region" description="Helical" evidence="13">
    <location>
        <begin position="123"/>
        <end position="149"/>
    </location>
</feature>
<dbReference type="RefSeq" id="WP_008071162.1">
    <property type="nucleotide sequence ID" value="NZ_AQWK01000026.1"/>
</dbReference>
<dbReference type="CDD" id="cd00082">
    <property type="entry name" value="HisKA"/>
    <property type="match status" value="1"/>
</dbReference>
<keyword evidence="5 11" id="KW-0597">Phosphoprotein</keyword>
<keyword evidence="10 13" id="KW-0472">Membrane</keyword>
<protein>
    <recommendedName>
        <fullName evidence="4">histidine kinase</fullName>
        <ecNumber evidence="4">2.7.13.3</ecNumber>
    </recommendedName>
</protein>
<feature type="transmembrane region" description="Helical" evidence="13">
    <location>
        <begin position="45"/>
        <end position="67"/>
    </location>
</feature>
<keyword evidence="7 13" id="KW-0812">Transmembrane</keyword>
<name>F1ZCP5_9SPHN</name>
<dbReference type="PROSITE" id="PS50109">
    <property type="entry name" value="HIS_KIN"/>
    <property type="match status" value="1"/>
</dbReference>
<dbReference type="Gene3D" id="1.20.1730.10">
    <property type="entry name" value="Sodium/glucose cotransporter"/>
    <property type="match status" value="1"/>
</dbReference>
<dbReference type="Proteomes" id="UP000004728">
    <property type="component" value="Unassembled WGS sequence"/>
</dbReference>
<comment type="similarity">
    <text evidence="3">Belongs to the sodium:solute symporter (SSF) (TC 2.A.21) family.</text>
</comment>
<evidence type="ECO:0000259" key="16">
    <source>
        <dbReference type="PROSITE" id="PS50112"/>
    </source>
</evidence>
<dbReference type="InterPro" id="IPR036890">
    <property type="entry name" value="HATPase_C_sf"/>
</dbReference>
<evidence type="ECO:0000256" key="4">
    <source>
        <dbReference type="ARBA" id="ARBA00012438"/>
    </source>
</evidence>
<evidence type="ECO:0000256" key="1">
    <source>
        <dbReference type="ARBA" id="ARBA00000085"/>
    </source>
</evidence>
<gene>
    <name evidence="17" type="ORF">Y88_2941</name>
</gene>
<organism evidence="17 18">
    <name type="scientific">Novosphingobium nitrogenifigens DSM 19370</name>
    <dbReference type="NCBI Taxonomy" id="983920"/>
    <lineage>
        <taxon>Bacteria</taxon>
        <taxon>Pseudomonadati</taxon>
        <taxon>Pseudomonadota</taxon>
        <taxon>Alphaproteobacteria</taxon>
        <taxon>Sphingomonadales</taxon>
        <taxon>Sphingomonadaceae</taxon>
        <taxon>Novosphingobium</taxon>
    </lineage>
</organism>
<dbReference type="InParanoid" id="F1ZCP5"/>
<dbReference type="InterPro" id="IPR004358">
    <property type="entry name" value="Sig_transdc_His_kin-like_C"/>
</dbReference>
<proteinExistence type="inferred from homology"/>